<comment type="caution">
    <text evidence="3">The sequence shown here is derived from an EMBL/GenBank/DDBJ whole genome shotgun (WGS) entry which is preliminary data.</text>
</comment>
<evidence type="ECO:0000313" key="3">
    <source>
        <dbReference type="EMBL" id="GAA4749667.1"/>
    </source>
</evidence>
<keyword evidence="4" id="KW-1185">Reference proteome</keyword>
<comment type="similarity">
    <text evidence="1">Belongs to the universal stress protein A family.</text>
</comment>
<dbReference type="Gene3D" id="3.40.50.620">
    <property type="entry name" value="HUPs"/>
    <property type="match status" value="2"/>
</dbReference>
<dbReference type="RefSeq" id="WP_345313390.1">
    <property type="nucleotide sequence ID" value="NZ_BAABIE010000008.1"/>
</dbReference>
<dbReference type="InterPro" id="IPR006016">
    <property type="entry name" value="UspA"/>
</dbReference>
<name>A0ABP8Z8R3_9ACTN</name>
<sequence length="288" mass="29405">MSRLNAPIVTAVDGSALALDGVRWAALAAQRENRPLRVVSVVEPPILQYGSAIAMAQAYADASRAFAEGALDIARDVIGEAAPGVDATVEILDGRPALVLRELSSRAHLMVLGRRGLGGVTGLLLGSVSTDVVAHADCPVVVVPESPRTSGPVVVAVDGSPVSSAAIGAAFEQASFLQAPLIAVHTYGGNAGAAYFDRLHDERQQLTDEAHEALGSQLAGALGDYPDVSVTTAVTTEAPATQILESAADAQLIVMGSRGRGGFRGLLLGSTSQSVLQVATCPVMVVPA</sequence>
<dbReference type="SUPFAM" id="SSF52402">
    <property type="entry name" value="Adenine nucleotide alpha hydrolases-like"/>
    <property type="match status" value="2"/>
</dbReference>
<dbReference type="PRINTS" id="PR01438">
    <property type="entry name" value="UNVRSLSTRESS"/>
</dbReference>
<proteinExistence type="inferred from homology"/>
<dbReference type="EMBL" id="BAABIE010000008">
    <property type="protein sequence ID" value="GAA4749667.1"/>
    <property type="molecule type" value="Genomic_DNA"/>
</dbReference>
<evidence type="ECO:0000313" key="4">
    <source>
        <dbReference type="Proteomes" id="UP001500822"/>
    </source>
</evidence>
<protein>
    <submittedName>
        <fullName evidence="3">Universal stress protein</fullName>
    </submittedName>
</protein>
<evidence type="ECO:0000259" key="2">
    <source>
        <dbReference type="Pfam" id="PF00582"/>
    </source>
</evidence>
<dbReference type="InterPro" id="IPR014729">
    <property type="entry name" value="Rossmann-like_a/b/a_fold"/>
</dbReference>
<accession>A0ABP8Z8R3</accession>
<dbReference type="PANTHER" id="PTHR46268:SF6">
    <property type="entry name" value="UNIVERSAL STRESS PROTEIN UP12"/>
    <property type="match status" value="1"/>
</dbReference>
<dbReference type="Pfam" id="PF00582">
    <property type="entry name" value="Usp"/>
    <property type="match status" value="2"/>
</dbReference>
<organism evidence="3 4">
    <name type="scientific">Gordonia alkaliphila</name>
    <dbReference type="NCBI Taxonomy" id="1053547"/>
    <lineage>
        <taxon>Bacteria</taxon>
        <taxon>Bacillati</taxon>
        <taxon>Actinomycetota</taxon>
        <taxon>Actinomycetes</taxon>
        <taxon>Mycobacteriales</taxon>
        <taxon>Gordoniaceae</taxon>
        <taxon>Gordonia</taxon>
    </lineage>
</organism>
<gene>
    <name evidence="3" type="ORF">GCM10023217_20000</name>
</gene>
<dbReference type="PANTHER" id="PTHR46268">
    <property type="entry name" value="STRESS RESPONSE PROTEIN NHAX"/>
    <property type="match status" value="1"/>
</dbReference>
<evidence type="ECO:0000256" key="1">
    <source>
        <dbReference type="ARBA" id="ARBA00008791"/>
    </source>
</evidence>
<reference evidence="4" key="1">
    <citation type="journal article" date="2019" name="Int. J. Syst. Evol. Microbiol.">
        <title>The Global Catalogue of Microorganisms (GCM) 10K type strain sequencing project: providing services to taxonomists for standard genome sequencing and annotation.</title>
        <authorList>
            <consortium name="The Broad Institute Genomics Platform"/>
            <consortium name="The Broad Institute Genome Sequencing Center for Infectious Disease"/>
            <person name="Wu L."/>
            <person name="Ma J."/>
        </authorList>
    </citation>
    <scope>NUCLEOTIDE SEQUENCE [LARGE SCALE GENOMIC DNA]</scope>
    <source>
        <strain evidence="4">JCM 18077</strain>
    </source>
</reference>
<feature type="domain" description="UspA" evidence="2">
    <location>
        <begin position="152"/>
        <end position="287"/>
    </location>
</feature>
<dbReference type="Proteomes" id="UP001500822">
    <property type="component" value="Unassembled WGS sequence"/>
</dbReference>
<feature type="domain" description="UspA" evidence="2">
    <location>
        <begin position="7"/>
        <end position="144"/>
    </location>
</feature>
<dbReference type="InterPro" id="IPR006015">
    <property type="entry name" value="Universal_stress_UspA"/>
</dbReference>